<protein>
    <recommendedName>
        <fullName evidence="5">Secreted protein</fullName>
    </recommendedName>
</protein>
<reference evidence="4" key="1">
    <citation type="journal article" date="2012" name="Nat. Genet.">
        <title>Lifestyle transitions in plant pathogenic Colletotrichum fungi deciphered by genome and transcriptome analyses.</title>
        <authorList>
            <person name="O'Connell R.J."/>
            <person name="Thon M.R."/>
            <person name="Hacquard S."/>
            <person name="Amyotte S.G."/>
            <person name="Kleemann J."/>
            <person name="Torres M.F."/>
            <person name="Damm U."/>
            <person name="Buiate E.A."/>
            <person name="Epstein L."/>
            <person name="Alkan N."/>
            <person name="Altmueller J."/>
            <person name="Alvarado-Balderrama L."/>
            <person name="Bauser C.A."/>
            <person name="Becker C."/>
            <person name="Birren B.W."/>
            <person name="Chen Z."/>
            <person name="Choi J."/>
            <person name="Crouch J.A."/>
            <person name="Duvick J.P."/>
            <person name="Farman M.A."/>
            <person name="Gan P."/>
            <person name="Heiman D."/>
            <person name="Henrissat B."/>
            <person name="Howard R.J."/>
            <person name="Kabbage M."/>
            <person name="Koch C."/>
            <person name="Kracher B."/>
            <person name="Kubo Y."/>
            <person name="Law A.D."/>
            <person name="Lebrun M.-H."/>
            <person name="Lee Y.-H."/>
            <person name="Miyara I."/>
            <person name="Moore N."/>
            <person name="Neumann U."/>
            <person name="Nordstroem K."/>
            <person name="Panaccione D.G."/>
            <person name="Panstruga R."/>
            <person name="Place M."/>
            <person name="Proctor R.H."/>
            <person name="Prusky D."/>
            <person name="Rech G."/>
            <person name="Reinhardt R."/>
            <person name="Rollins J.A."/>
            <person name="Rounsley S."/>
            <person name="Schardl C.L."/>
            <person name="Schwartz D.C."/>
            <person name="Shenoy N."/>
            <person name="Shirasu K."/>
            <person name="Sikhakolli U.R."/>
            <person name="Stueber K."/>
            <person name="Sukno S.A."/>
            <person name="Sweigard J.A."/>
            <person name="Takano Y."/>
            <person name="Takahara H."/>
            <person name="Trail F."/>
            <person name="van der Does H.C."/>
            <person name="Voll L.M."/>
            <person name="Will I."/>
            <person name="Young S."/>
            <person name="Zeng Q."/>
            <person name="Zhang J."/>
            <person name="Zhou S."/>
            <person name="Dickman M.B."/>
            <person name="Schulze-Lefert P."/>
            <person name="Ver Loren van Themaat E."/>
            <person name="Ma L.-J."/>
            <person name="Vaillancourt L.J."/>
        </authorList>
    </citation>
    <scope>NUCLEOTIDE SEQUENCE [LARGE SCALE GENOMIC DNA]</scope>
    <source>
        <strain evidence="4">M1.001 / M2 / FGSC 10212</strain>
    </source>
</reference>
<dbReference type="GeneID" id="24413842"/>
<feature type="signal peptide" evidence="2">
    <location>
        <begin position="1"/>
        <end position="17"/>
    </location>
</feature>
<dbReference type="AlphaFoldDB" id="E3QR45"/>
<evidence type="ECO:0000256" key="1">
    <source>
        <dbReference type="SAM" id="MobiDB-lite"/>
    </source>
</evidence>
<sequence>MTLYVGLLLLQESVGVATVPQNGLVALAGAPAKKKKKKEKKEEEEEEEEEEKTKTRRSTTWHGSSSKDTSDLRCEI</sequence>
<name>E3QR45_COLGM</name>
<gene>
    <name evidence="3" type="ORF">GLRG_08477</name>
</gene>
<evidence type="ECO:0000256" key="2">
    <source>
        <dbReference type="SAM" id="SignalP"/>
    </source>
</evidence>
<feature type="chain" id="PRO_5003180723" description="Secreted protein" evidence="2">
    <location>
        <begin position="18"/>
        <end position="76"/>
    </location>
</feature>
<keyword evidence="2" id="KW-0732">Signal</keyword>
<evidence type="ECO:0008006" key="5">
    <source>
        <dbReference type="Google" id="ProtNLM"/>
    </source>
</evidence>
<feature type="region of interest" description="Disordered" evidence="1">
    <location>
        <begin position="27"/>
        <end position="76"/>
    </location>
</feature>
<keyword evidence="4" id="KW-1185">Reference proteome</keyword>
<proteinExistence type="predicted"/>
<dbReference type="EMBL" id="GG697369">
    <property type="protein sequence ID" value="EFQ33333.1"/>
    <property type="molecule type" value="Genomic_DNA"/>
</dbReference>
<organism evidence="4">
    <name type="scientific">Colletotrichum graminicola (strain M1.001 / M2 / FGSC 10212)</name>
    <name type="common">Maize anthracnose fungus</name>
    <name type="synonym">Glomerella graminicola</name>
    <dbReference type="NCBI Taxonomy" id="645133"/>
    <lineage>
        <taxon>Eukaryota</taxon>
        <taxon>Fungi</taxon>
        <taxon>Dikarya</taxon>
        <taxon>Ascomycota</taxon>
        <taxon>Pezizomycotina</taxon>
        <taxon>Sordariomycetes</taxon>
        <taxon>Hypocreomycetidae</taxon>
        <taxon>Glomerellales</taxon>
        <taxon>Glomerellaceae</taxon>
        <taxon>Colletotrichum</taxon>
        <taxon>Colletotrichum graminicola species complex</taxon>
    </lineage>
</organism>
<evidence type="ECO:0000313" key="4">
    <source>
        <dbReference type="Proteomes" id="UP000008782"/>
    </source>
</evidence>
<dbReference type="VEuPathDB" id="FungiDB:GLRG_08477"/>
<dbReference type="Proteomes" id="UP000008782">
    <property type="component" value="Unassembled WGS sequence"/>
</dbReference>
<accession>E3QR45</accession>
<dbReference type="RefSeq" id="XP_008097353.1">
    <property type="nucleotide sequence ID" value="XM_008099162.1"/>
</dbReference>
<dbReference type="HOGENOM" id="CLU_2654349_0_0_1"/>
<evidence type="ECO:0000313" key="3">
    <source>
        <dbReference type="EMBL" id="EFQ33333.1"/>
    </source>
</evidence>